<keyword evidence="5" id="KW-1185">Reference proteome</keyword>
<reference evidence="5" key="1">
    <citation type="journal article" date="2019" name="Int. J. Syst. Evol. Microbiol.">
        <title>The Global Catalogue of Microorganisms (GCM) 10K type strain sequencing project: providing services to taxonomists for standard genome sequencing and annotation.</title>
        <authorList>
            <consortium name="The Broad Institute Genomics Platform"/>
            <consortium name="The Broad Institute Genome Sequencing Center for Infectious Disease"/>
            <person name="Wu L."/>
            <person name="Ma J."/>
        </authorList>
    </citation>
    <scope>NUCLEOTIDE SEQUENCE [LARGE SCALE GENOMIC DNA]</scope>
    <source>
        <strain evidence="5">JCM 32206</strain>
    </source>
</reference>
<dbReference type="InterPro" id="IPR041664">
    <property type="entry name" value="AAA_16"/>
</dbReference>
<dbReference type="Pfam" id="PF13191">
    <property type="entry name" value="AAA_16"/>
    <property type="match status" value="1"/>
</dbReference>
<dbReference type="Gene3D" id="3.40.50.300">
    <property type="entry name" value="P-loop containing nucleotide triphosphate hydrolases"/>
    <property type="match status" value="1"/>
</dbReference>
<dbReference type="Gene3D" id="3.30.70.1230">
    <property type="entry name" value="Nucleotide cyclase"/>
    <property type="match status" value="1"/>
</dbReference>
<dbReference type="PANTHER" id="PTHR16305:SF28">
    <property type="entry name" value="GUANYLATE CYCLASE DOMAIN-CONTAINING PROTEIN"/>
    <property type="match status" value="1"/>
</dbReference>
<evidence type="ECO:0000256" key="2">
    <source>
        <dbReference type="ARBA" id="ARBA00022840"/>
    </source>
</evidence>
<sequence length="1055" mass="113376">MTAELACESCGAELPPRSRFCNECGAAVAPATSPAEYKQVTVLFADVVRSMRIAAAVDMERLREIMTDLVEHSAAVVRRYGGTVEFTGDGVMAIFGAPMALEDHALRACLAALAIQEEANRLASEVLRRDAVDLRLRVGLNSGQVIAGEIGSGVLGYAAIGEQVGMAQRMESVAPPGGVMLSESTSRLVEHAAVLADTELMTIKGRNEPVPVRRLLGIGPPRALVGRTEAGLVGRRWELTAVEEIVDRAIGGRGGVVNVVGAPGIGKSRMAREASSAAAARGVEVLWTFCESHARDVPLHAVTELLREGLGVADLAADAARARVRERMPDADAEDLLLLDDLLGIADPEVTRPRLDPGARRRRVIALINAVSLARTEPALFVVEDAQWIDEVSESMLADLLDVIAHIPSVVLITARPEYRGALTRIPGAQTIALAPLSDSDTVALLDELLGVDGSVAPVRGLVAERAAGNPFFAEEMVRELAQRGVLAGRRGRYVCGADVAGISVPATVQAAIEARIDRLTGRAKQAITAASVIGARFDTELLAALGIDAPLDELLGAELIDRVHFTAGTEYAFHHPLIRAVAYESQLKSDRVRWHRRLATAIESGDPDSTDQNAALIAEHLDAAGELHAAYGWHMRAAAWATDRDVDAARISWERARKIADALPDDDPARLSMRIAPRTMLCATRALARRVQESSDRFTELRELCAAAGDTRSLAIGMTGPATELFYAGRSREAARLISEQLALLESIGDPALTVGLGLFAFAAWYEIGEFGEILRWSHTVIDLAAGDPDMGAGFGFGSPLAIAVAWRGTARWWLGRPGWRRDLHDAVAMARRSTTMNLCGVVLWTYGFAVQYGALRADDSVLRVIEEAVQTAERAGDDIALSLAEYTLAVGLLNRDAAADRDRGLDLMMQARDIWLRTRVVGQMFPIVEVYAAGERARGGDRDAAIPVMRQAVNEQYEAGRVASGLLGTGVLVETLLERGTEGDLAEAHEAIDRLATLPEAEGWAIREVILLRLRALLAWAQGDDSYRDLVGQYRAVAESLGFEGHLAWAEAM</sequence>
<evidence type="ECO:0000313" key="5">
    <source>
        <dbReference type="Proteomes" id="UP001501183"/>
    </source>
</evidence>
<dbReference type="EMBL" id="BAABFB010000029">
    <property type="protein sequence ID" value="GAA4476471.1"/>
    <property type="molecule type" value="Genomic_DNA"/>
</dbReference>
<keyword evidence="1" id="KW-0547">Nucleotide-binding</keyword>
<proteinExistence type="predicted"/>
<comment type="caution">
    <text evidence="4">The sequence shown here is derived from an EMBL/GenBank/DDBJ whole genome shotgun (WGS) entry which is preliminary data.</text>
</comment>
<evidence type="ECO:0000313" key="4">
    <source>
        <dbReference type="EMBL" id="GAA4476471.1"/>
    </source>
</evidence>
<dbReference type="SMART" id="SM00044">
    <property type="entry name" value="CYCc"/>
    <property type="match status" value="1"/>
</dbReference>
<name>A0ABP8NZP6_9NOCA</name>
<protein>
    <submittedName>
        <fullName evidence="4">Adenylate/guanylate cyclase domain-containing protein</fullName>
    </submittedName>
</protein>
<feature type="domain" description="Guanylate cyclase" evidence="3">
    <location>
        <begin position="41"/>
        <end position="171"/>
    </location>
</feature>
<accession>A0ABP8NZP6</accession>
<dbReference type="InterPro" id="IPR029787">
    <property type="entry name" value="Nucleotide_cyclase"/>
</dbReference>
<dbReference type="PROSITE" id="PS50125">
    <property type="entry name" value="GUANYLATE_CYCLASE_2"/>
    <property type="match status" value="1"/>
</dbReference>
<dbReference type="InterPro" id="IPR027417">
    <property type="entry name" value="P-loop_NTPase"/>
</dbReference>
<dbReference type="PANTHER" id="PTHR16305">
    <property type="entry name" value="TESTICULAR SOLUBLE ADENYLYL CYCLASE"/>
    <property type="match status" value="1"/>
</dbReference>
<evidence type="ECO:0000256" key="1">
    <source>
        <dbReference type="ARBA" id="ARBA00022741"/>
    </source>
</evidence>
<gene>
    <name evidence="4" type="ORF">GCM10023094_16450</name>
</gene>
<organism evidence="4 5">
    <name type="scientific">Rhodococcus olei</name>
    <dbReference type="NCBI Taxonomy" id="2161675"/>
    <lineage>
        <taxon>Bacteria</taxon>
        <taxon>Bacillati</taxon>
        <taxon>Actinomycetota</taxon>
        <taxon>Actinomycetes</taxon>
        <taxon>Mycobacteriales</taxon>
        <taxon>Nocardiaceae</taxon>
        <taxon>Rhodococcus</taxon>
    </lineage>
</organism>
<dbReference type="SUPFAM" id="SSF55073">
    <property type="entry name" value="Nucleotide cyclase"/>
    <property type="match status" value="1"/>
</dbReference>
<dbReference type="Proteomes" id="UP001501183">
    <property type="component" value="Unassembled WGS sequence"/>
</dbReference>
<dbReference type="Pfam" id="PF00211">
    <property type="entry name" value="Guanylate_cyc"/>
    <property type="match status" value="1"/>
</dbReference>
<dbReference type="RefSeq" id="WP_345343490.1">
    <property type="nucleotide sequence ID" value="NZ_BAABFB010000029.1"/>
</dbReference>
<evidence type="ECO:0000259" key="3">
    <source>
        <dbReference type="PROSITE" id="PS50125"/>
    </source>
</evidence>
<keyword evidence="2" id="KW-0067">ATP-binding</keyword>
<dbReference type="InterPro" id="IPR001054">
    <property type="entry name" value="A/G_cyclase"/>
</dbReference>
<dbReference type="CDD" id="cd07302">
    <property type="entry name" value="CHD"/>
    <property type="match status" value="1"/>
</dbReference>
<dbReference type="SUPFAM" id="SSF52540">
    <property type="entry name" value="P-loop containing nucleoside triphosphate hydrolases"/>
    <property type="match status" value="1"/>
</dbReference>